<keyword evidence="2" id="KW-0812">Transmembrane</keyword>
<dbReference type="Pfam" id="PF11361">
    <property type="entry name" value="DUF3159"/>
    <property type="match status" value="1"/>
</dbReference>
<keyword evidence="2" id="KW-1133">Transmembrane helix</keyword>
<dbReference type="AlphaFoldDB" id="A0A7T0KCM5"/>
<organism evidence="3 4">
    <name type="scientific">Corynebacterium lizhenjunii</name>
    <dbReference type="NCBI Taxonomy" id="2709394"/>
    <lineage>
        <taxon>Bacteria</taxon>
        <taxon>Bacillati</taxon>
        <taxon>Actinomycetota</taxon>
        <taxon>Actinomycetes</taxon>
        <taxon>Mycobacteriales</taxon>
        <taxon>Corynebacteriaceae</taxon>
        <taxon>Corynebacterium</taxon>
    </lineage>
</organism>
<evidence type="ECO:0000313" key="4">
    <source>
        <dbReference type="Proteomes" id="UP000594681"/>
    </source>
</evidence>
<proteinExistence type="predicted"/>
<keyword evidence="2" id="KW-0472">Membrane</keyword>
<keyword evidence="4" id="KW-1185">Reference proteome</keyword>
<feature type="transmembrane region" description="Helical" evidence="2">
    <location>
        <begin position="65"/>
        <end position="85"/>
    </location>
</feature>
<feature type="transmembrane region" description="Helical" evidence="2">
    <location>
        <begin position="116"/>
        <end position="141"/>
    </location>
</feature>
<evidence type="ECO:0000256" key="1">
    <source>
        <dbReference type="SAM" id="MobiDB-lite"/>
    </source>
</evidence>
<evidence type="ECO:0000313" key="3">
    <source>
        <dbReference type="EMBL" id="QPK78321.1"/>
    </source>
</evidence>
<feature type="transmembrane region" description="Helical" evidence="2">
    <location>
        <begin position="162"/>
        <end position="183"/>
    </location>
</feature>
<evidence type="ECO:0000256" key="2">
    <source>
        <dbReference type="SAM" id="Phobius"/>
    </source>
</evidence>
<sequence>MEPATNLTANNSAEDPADNAAGSVTVNSEPETQPTLLEQMGGLGGLVAATVPVVVLIPVNNAWGLGPALAAALGVAALITLWRVLRKETLQPAVSSFLGVGVCAGIAWLTGDAKGYFLYGIWVSLLLAVLAVVSILVRWPAVAVVWKGLNGESMQWREVPTAVRYYSVATAGWALVFLSRFVVQNQLYNTTDTTTLGIARILMGWPLTALVVLFTVVLVRRANAAVEAASAMSQELSQPERPQQ</sequence>
<dbReference type="InterPro" id="IPR016566">
    <property type="entry name" value="UCP010219"/>
</dbReference>
<name>A0A7T0KCM5_9CORY</name>
<feature type="compositionally biased region" description="Polar residues" evidence="1">
    <location>
        <begin position="1"/>
        <end position="13"/>
    </location>
</feature>
<feature type="transmembrane region" description="Helical" evidence="2">
    <location>
        <begin position="92"/>
        <end position="110"/>
    </location>
</feature>
<gene>
    <name evidence="3" type="ORF">G7Y31_06965</name>
</gene>
<accession>A0A7T0KCM5</accession>
<protein>
    <submittedName>
        <fullName evidence="3">DUF3159 domain-containing protein</fullName>
    </submittedName>
</protein>
<dbReference type="Proteomes" id="UP000594681">
    <property type="component" value="Chromosome"/>
</dbReference>
<feature type="region of interest" description="Disordered" evidence="1">
    <location>
        <begin position="1"/>
        <end position="29"/>
    </location>
</feature>
<feature type="transmembrane region" description="Helical" evidence="2">
    <location>
        <begin position="40"/>
        <end position="59"/>
    </location>
</feature>
<feature type="transmembrane region" description="Helical" evidence="2">
    <location>
        <begin position="195"/>
        <end position="219"/>
    </location>
</feature>
<reference evidence="3 4" key="1">
    <citation type="submission" date="2020-11" db="EMBL/GenBank/DDBJ databases">
        <title>Corynebacterium sp. ZJ-599.</title>
        <authorList>
            <person name="Zhou J."/>
        </authorList>
    </citation>
    <scope>NUCLEOTIDE SEQUENCE [LARGE SCALE GENOMIC DNA]</scope>
    <source>
        <strain evidence="3 4">ZJ-599</strain>
    </source>
</reference>
<dbReference type="KEGG" id="cliz:G7Y31_06965"/>
<dbReference type="PIRSF" id="PIRSF010219">
    <property type="entry name" value="UCP010219"/>
    <property type="match status" value="1"/>
</dbReference>
<dbReference type="EMBL" id="CP064954">
    <property type="protein sequence ID" value="QPK78321.1"/>
    <property type="molecule type" value="Genomic_DNA"/>
</dbReference>